<dbReference type="PANTHER" id="PTHR37944">
    <property type="entry name" value="PORIN B"/>
    <property type="match status" value="1"/>
</dbReference>
<keyword evidence="4" id="KW-1185">Reference proteome</keyword>
<name>A0A4Y6UM31_9PROT</name>
<dbReference type="GO" id="GO:0015288">
    <property type="term" value="F:porin activity"/>
    <property type="evidence" value="ECO:0007669"/>
    <property type="project" value="InterPro"/>
</dbReference>
<dbReference type="RefSeq" id="WP_141460683.1">
    <property type="nucleotide sequence ID" value="NZ_CP038141.1"/>
</dbReference>
<dbReference type="InterPro" id="IPR038673">
    <property type="entry name" value="OprB_sf"/>
</dbReference>
<dbReference type="Gene3D" id="2.40.160.180">
    <property type="entry name" value="Carbohydrate-selective porin OprB"/>
    <property type="match status" value="1"/>
</dbReference>
<evidence type="ECO:0000313" key="3">
    <source>
        <dbReference type="EMBL" id="QDH17085.1"/>
    </source>
</evidence>
<protein>
    <submittedName>
        <fullName evidence="3">Carbohydrate porin</fullName>
    </submittedName>
</protein>
<organism evidence="3 4">
    <name type="scientific">Swingsia samuiensis</name>
    <dbReference type="NCBI Taxonomy" id="1293412"/>
    <lineage>
        <taxon>Bacteria</taxon>
        <taxon>Pseudomonadati</taxon>
        <taxon>Pseudomonadota</taxon>
        <taxon>Alphaproteobacteria</taxon>
        <taxon>Acetobacterales</taxon>
        <taxon>Acetobacteraceae</taxon>
        <taxon>Swingsia</taxon>
    </lineage>
</organism>
<keyword evidence="2" id="KW-0732">Signal</keyword>
<dbReference type="InterPro" id="IPR007049">
    <property type="entry name" value="Carb-sel_porin_OprB"/>
</dbReference>
<proteinExistence type="inferred from homology"/>
<dbReference type="OrthoDB" id="177316at2"/>
<accession>A0A4Y6UM31</accession>
<feature type="chain" id="PRO_5021511688" evidence="2">
    <location>
        <begin position="23"/>
        <end position="505"/>
    </location>
</feature>
<dbReference type="AlphaFoldDB" id="A0A4Y6UM31"/>
<comment type="similarity">
    <text evidence="1 2">Belongs to the OprB family.</text>
</comment>
<dbReference type="GO" id="GO:0008643">
    <property type="term" value="P:carbohydrate transport"/>
    <property type="evidence" value="ECO:0007669"/>
    <property type="project" value="InterPro"/>
</dbReference>
<dbReference type="GO" id="GO:0016020">
    <property type="term" value="C:membrane"/>
    <property type="evidence" value="ECO:0007669"/>
    <property type="project" value="InterPro"/>
</dbReference>
<feature type="signal peptide" evidence="2">
    <location>
        <begin position="1"/>
        <end position="22"/>
    </location>
</feature>
<evidence type="ECO:0000256" key="1">
    <source>
        <dbReference type="ARBA" id="ARBA00008769"/>
    </source>
</evidence>
<evidence type="ECO:0000256" key="2">
    <source>
        <dbReference type="RuleBase" id="RU363072"/>
    </source>
</evidence>
<dbReference type="PANTHER" id="PTHR37944:SF1">
    <property type="entry name" value="PORIN B"/>
    <property type="match status" value="1"/>
</dbReference>
<dbReference type="Proteomes" id="UP000316313">
    <property type="component" value="Chromosome"/>
</dbReference>
<dbReference type="InterPro" id="IPR052932">
    <property type="entry name" value="OprB_Porin"/>
</dbReference>
<dbReference type="KEGG" id="ssam:E3D00_05535"/>
<dbReference type="EMBL" id="CP038141">
    <property type="protein sequence ID" value="QDH17085.1"/>
    <property type="molecule type" value="Genomic_DNA"/>
</dbReference>
<reference evidence="3 4" key="1">
    <citation type="submission" date="2019-03" db="EMBL/GenBank/DDBJ databases">
        <title>The complete genome sequence of Swingsia samuiensis NBRC107927(T).</title>
        <authorList>
            <person name="Chua K.-O."/>
            <person name="Chan K.-G."/>
            <person name="See-Too W.-S."/>
        </authorList>
    </citation>
    <scope>NUCLEOTIDE SEQUENCE [LARGE SCALE GENOMIC DNA]</scope>
    <source>
        <strain evidence="3 4">AH83</strain>
    </source>
</reference>
<sequence length="505" mass="56140">MSRFFAYATFCVASITPFCAIAKTAIPPYTPPKISTLGDIWRSSNSEDSVPWLDQNAINPAVRVDTPLGEVNFHKEQTPPLPQPEALLTDPFGWKSWLRHRGIAVLMDTTNEFTGAITKPTPGYGLRQGSSNAGQYSLENDIDWEKLAGITGFSTHGVVVGRYGIPASRMFGDNLNPSTEIYGGGGNVVVHFVYLYGEETLAHGRVDMAAGRIPLLSDFSQSPLYCNFMNNAFCGNPKASSDNTTHSSYPDASWAARIRVRPTKSTYIQTGVYFAQAGIYNNVQYRTGFKWNGSDIHGEAIPMEAGWEPVFGPDHLPGHYKVGYAVDTAPHTDNYYDVNSQPYVLSGLQPRKLHNSWSTWVLADQMLFRHHGNHQNPAAGFTMIAGFYANSPRTQTRAQQYSIGILDSGFWKARPLDGFGINFSVVRVAKNVTDTQRLQLQNKMPLLNGSYGIQTTGEVLEAAYMIHVMRGVTFYPDFQYYFRPGAQKTLRDAAMLGFRSHIQFF</sequence>
<evidence type="ECO:0000313" key="4">
    <source>
        <dbReference type="Proteomes" id="UP000316313"/>
    </source>
</evidence>
<gene>
    <name evidence="3" type="ORF">E3D00_05535</name>
</gene>
<dbReference type="Pfam" id="PF04966">
    <property type="entry name" value="OprB"/>
    <property type="match status" value="1"/>
</dbReference>